<evidence type="ECO:0000256" key="4">
    <source>
        <dbReference type="ARBA" id="ARBA00022692"/>
    </source>
</evidence>
<keyword evidence="9" id="KW-1185">Reference proteome</keyword>
<name>A0AA42CDM4_9PROT</name>
<feature type="transmembrane region" description="Helical" evidence="7">
    <location>
        <begin position="289"/>
        <end position="309"/>
    </location>
</feature>
<feature type="transmembrane region" description="Helical" evidence="7">
    <location>
        <begin position="315"/>
        <end position="338"/>
    </location>
</feature>
<dbReference type="Gene3D" id="1.20.1250.20">
    <property type="entry name" value="MFS general substrate transporter like domains"/>
    <property type="match status" value="1"/>
</dbReference>
<proteinExistence type="predicted"/>
<keyword evidence="4 7" id="KW-0812">Transmembrane</keyword>
<gene>
    <name evidence="8" type="ORF">OL599_10690</name>
</gene>
<dbReference type="SUPFAM" id="SSF103473">
    <property type="entry name" value="MFS general substrate transporter"/>
    <property type="match status" value="1"/>
</dbReference>
<keyword evidence="3" id="KW-1003">Cell membrane</keyword>
<keyword evidence="6 7" id="KW-0472">Membrane</keyword>
<evidence type="ECO:0000256" key="1">
    <source>
        <dbReference type="ARBA" id="ARBA00004651"/>
    </source>
</evidence>
<evidence type="ECO:0000256" key="3">
    <source>
        <dbReference type="ARBA" id="ARBA00022475"/>
    </source>
</evidence>
<feature type="transmembrane region" description="Helical" evidence="7">
    <location>
        <begin position="229"/>
        <end position="255"/>
    </location>
</feature>
<dbReference type="CDD" id="cd06173">
    <property type="entry name" value="MFS_MefA_like"/>
    <property type="match status" value="1"/>
</dbReference>
<dbReference type="InterPro" id="IPR010290">
    <property type="entry name" value="TM_effector"/>
</dbReference>
<organism evidence="8 9">
    <name type="scientific">Limobrevibacterium gyesilva</name>
    <dbReference type="NCBI Taxonomy" id="2991712"/>
    <lineage>
        <taxon>Bacteria</taxon>
        <taxon>Pseudomonadati</taxon>
        <taxon>Pseudomonadota</taxon>
        <taxon>Alphaproteobacteria</taxon>
        <taxon>Acetobacterales</taxon>
        <taxon>Acetobacteraceae</taxon>
        <taxon>Limobrevibacterium</taxon>
    </lineage>
</organism>
<feature type="transmembrane region" description="Helical" evidence="7">
    <location>
        <begin position="81"/>
        <end position="107"/>
    </location>
</feature>
<evidence type="ECO:0000256" key="7">
    <source>
        <dbReference type="SAM" id="Phobius"/>
    </source>
</evidence>
<comment type="subcellular location">
    <subcellularLocation>
        <location evidence="1">Cell membrane</location>
        <topology evidence="1">Multi-pass membrane protein</topology>
    </subcellularLocation>
</comment>
<feature type="transmembrane region" description="Helical" evidence="7">
    <location>
        <begin position="48"/>
        <end position="69"/>
    </location>
</feature>
<dbReference type="AlphaFoldDB" id="A0AA42CDM4"/>
<evidence type="ECO:0000313" key="8">
    <source>
        <dbReference type="EMBL" id="MCW3475038.1"/>
    </source>
</evidence>
<evidence type="ECO:0000256" key="6">
    <source>
        <dbReference type="ARBA" id="ARBA00023136"/>
    </source>
</evidence>
<dbReference type="PANTHER" id="PTHR23513">
    <property type="entry name" value="INTEGRAL MEMBRANE EFFLUX PROTEIN-RELATED"/>
    <property type="match status" value="1"/>
</dbReference>
<dbReference type="Pfam" id="PF05977">
    <property type="entry name" value="MFS_3"/>
    <property type="match status" value="1"/>
</dbReference>
<evidence type="ECO:0000256" key="5">
    <source>
        <dbReference type="ARBA" id="ARBA00022989"/>
    </source>
</evidence>
<comment type="caution">
    <text evidence="8">The sequence shown here is derived from an EMBL/GenBank/DDBJ whole genome shotgun (WGS) entry which is preliminary data.</text>
</comment>
<dbReference type="GO" id="GO:0005886">
    <property type="term" value="C:plasma membrane"/>
    <property type="evidence" value="ECO:0007669"/>
    <property type="project" value="UniProtKB-SubCell"/>
</dbReference>
<dbReference type="Proteomes" id="UP001165679">
    <property type="component" value="Unassembled WGS sequence"/>
</dbReference>
<feature type="transmembrane region" description="Helical" evidence="7">
    <location>
        <begin position="350"/>
        <end position="372"/>
    </location>
</feature>
<keyword evidence="5 7" id="KW-1133">Transmembrane helix</keyword>
<feature type="transmembrane region" description="Helical" evidence="7">
    <location>
        <begin position="162"/>
        <end position="186"/>
    </location>
</feature>
<evidence type="ECO:0000256" key="2">
    <source>
        <dbReference type="ARBA" id="ARBA00022448"/>
    </source>
</evidence>
<feature type="transmembrane region" description="Helical" evidence="7">
    <location>
        <begin position="261"/>
        <end position="282"/>
    </location>
</feature>
<dbReference type="RefSeq" id="WP_264713727.1">
    <property type="nucleotide sequence ID" value="NZ_JAPDNT010000006.1"/>
</dbReference>
<dbReference type="EMBL" id="JAPDNT010000006">
    <property type="protein sequence ID" value="MCW3475038.1"/>
    <property type="molecule type" value="Genomic_DNA"/>
</dbReference>
<accession>A0AA42CDM4</accession>
<dbReference type="InterPro" id="IPR036259">
    <property type="entry name" value="MFS_trans_sf"/>
</dbReference>
<feature type="transmembrane region" description="Helical" evidence="7">
    <location>
        <begin position="378"/>
        <end position="397"/>
    </location>
</feature>
<dbReference type="PANTHER" id="PTHR23513:SF11">
    <property type="entry name" value="STAPHYLOFERRIN A TRANSPORTER"/>
    <property type="match status" value="1"/>
</dbReference>
<keyword evidence="2" id="KW-0813">Transport</keyword>
<protein>
    <submittedName>
        <fullName evidence="8">MFS transporter</fullName>
    </submittedName>
</protein>
<evidence type="ECO:0000313" key="9">
    <source>
        <dbReference type="Proteomes" id="UP001165679"/>
    </source>
</evidence>
<sequence>MGSLTAIRRVLSSRNTQIFYACSLTSWTGLWMQKVATDWLAWQLTHSALWIGILTFCNLGPSVIVSPFAGAVSDRVDRLRLTVLTQLITAGHALTLAVLTLTGLIRIEYMAALEILLGTSQAFAQPARQSLVPGMVSRADLPGAVALNSLCFNLARSIGPGIGGVIVATWGVVPAILANCCAYLAASMTMPLLKLDAATRRGHAPTGSVLREALDGIVYVARHPGMGPLFLYAATVGVLIRAVPELLPPFVAGLFGRGAEGLATVSSAIGLAALAGGTFIAMRGRLKGLCKLAVGSGLVLALATAGFVATHAFPFAVVCAAAMGAATTIHGIAVQTLLQTATASHMIGRVLSLWGMITRAAPAMGALSYGAASEVAGLQAPVLVGCAIAAGACVAAISRLPHMARALERGEAPT</sequence>
<reference evidence="8" key="2">
    <citation type="submission" date="2022-10" db="EMBL/GenBank/DDBJ databases">
        <authorList>
            <person name="Trinh H.N."/>
        </authorList>
    </citation>
    <scope>NUCLEOTIDE SEQUENCE</scope>
    <source>
        <strain evidence="8">RN2-1</strain>
    </source>
</reference>
<reference evidence="8" key="1">
    <citation type="submission" date="2022-09" db="EMBL/GenBank/DDBJ databases">
        <title>Rhodovastum sp. nov. RN2-1 isolated from soil in Seongnam, South Korea.</title>
        <authorList>
            <person name="Le N.T."/>
        </authorList>
    </citation>
    <scope>NUCLEOTIDE SEQUENCE</scope>
    <source>
        <strain evidence="8">RN2-1</strain>
    </source>
</reference>